<proteinExistence type="predicted"/>
<name>A0A6J7NVF0_9ZZZZ</name>
<organism evidence="1">
    <name type="scientific">freshwater metagenome</name>
    <dbReference type="NCBI Taxonomy" id="449393"/>
    <lineage>
        <taxon>unclassified sequences</taxon>
        <taxon>metagenomes</taxon>
        <taxon>ecological metagenomes</taxon>
    </lineage>
</organism>
<sequence length="105" mass="10908">MISKSVPANLSKSIAFALSTALTLAVKAERLSPSGSRGQIPVSGFSNLGFLASSSGCSALFKIVPERCATKATCSKIEDGATQSAPSRHQDVVAIKWVRARVNAT</sequence>
<reference evidence="1" key="1">
    <citation type="submission" date="2020-05" db="EMBL/GenBank/DDBJ databases">
        <authorList>
            <person name="Chiriac C."/>
            <person name="Salcher M."/>
            <person name="Ghai R."/>
            <person name="Kavagutti S V."/>
        </authorList>
    </citation>
    <scope>NUCLEOTIDE SEQUENCE</scope>
</reference>
<dbReference type="AlphaFoldDB" id="A0A6J7NVF0"/>
<protein>
    <submittedName>
        <fullName evidence="1">Unannotated protein</fullName>
    </submittedName>
</protein>
<evidence type="ECO:0000313" key="1">
    <source>
        <dbReference type="EMBL" id="CAB4994582.1"/>
    </source>
</evidence>
<accession>A0A6J7NVF0</accession>
<dbReference type="EMBL" id="CAFBOU010000064">
    <property type="protein sequence ID" value="CAB4994582.1"/>
    <property type="molecule type" value="Genomic_DNA"/>
</dbReference>
<gene>
    <name evidence="1" type="ORF">UFOPK4010_00809</name>
</gene>